<organism evidence="2 3">
    <name type="scientific">Actinidia rufa</name>
    <dbReference type="NCBI Taxonomy" id="165716"/>
    <lineage>
        <taxon>Eukaryota</taxon>
        <taxon>Viridiplantae</taxon>
        <taxon>Streptophyta</taxon>
        <taxon>Embryophyta</taxon>
        <taxon>Tracheophyta</taxon>
        <taxon>Spermatophyta</taxon>
        <taxon>Magnoliopsida</taxon>
        <taxon>eudicotyledons</taxon>
        <taxon>Gunneridae</taxon>
        <taxon>Pentapetalae</taxon>
        <taxon>asterids</taxon>
        <taxon>Ericales</taxon>
        <taxon>Actinidiaceae</taxon>
        <taxon>Actinidia</taxon>
    </lineage>
</organism>
<dbReference type="EMBL" id="BJWL01000044">
    <property type="protein sequence ID" value="GFS28481.1"/>
    <property type="molecule type" value="Genomic_DNA"/>
</dbReference>
<dbReference type="Proteomes" id="UP000585474">
    <property type="component" value="Unassembled WGS sequence"/>
</dbReference>
<reference evidence="3" key="1">
    <citation type="submission" date="2019-07" db="EMBL/GenBank/DDBJ databases">
        <title>De Novo Assembly of kiwifruit Actinidia rufa.</title>
        <authorList>
            <person name="Sugita-Konishi S."/>
            <person name="Sato K."/>
            <person name="Mori E."/>
            <person name="Abe Y."/>
            <person name="Kisaki G."/>
            <person name="Hamano K."/>
            <person name="Suezawa K."/>
            <person name="Otani M."/>
            <person name="Fukuda T."/>
            <person name="Manabe T."/>
            <person name="Gomi K."/>
            <person name="Tabuchi M."/>
            <person name="Akimitsu K."/>
            <person name="Kataoka I."/>
        </authorList>
    </citation>
    <scope>NUCLEOTIDE SEQUENCE [LARGE SCALE GENOMIC DNA]</scope>
    <source>
        <strain evidence="3">cv. Fuchu</strain>
    </source>
</reference>
<dbReference type="OrthoDB" id="1429427at2759"/>
<dbReference type="AlphaFoldDB" id="A0A7J0D6R3"/>
<feature type="region of interest" description="Disordered" evidence="1">
    <location>
        <begin position="136"/>
        <end position="155"/>
    </location>
</feature>
<keyword evidence="3" id="KW-1185">Reference proteome</keyword>
<name>A0A7J0D6R3_9ERIC</name>
<evidence type="ECO:0000313" key="2">
    <source>
        <dbReference type="EMBL" id="GFS28481.1"/>
    </source>
</evidence>
<accession>A0A7J0D6R3</accession>
<comment type="caution">
    <text evidence="2">The sequence shown here is derived from an EMBL/GenBank/DDBJ whole genome shotgun (WGS) entry which is preliminary data.</text>
</comment>
<protein>
    <submittedName>
        <fullName evidence="2">Uncharacterized protein</fullName>
    </submittedName>
</protein>
<sequence>MIKPSHKAKHYLKRKEPRSVRKVTGPNMIISLTDPHLNQALRLHTKTKGFDMLEGSVNISISWKLCYRVGDKLNGIPKAPKSFHGYFLQEDVEGQVLLVFTPRGFHRRGRGDEDWGSPGKNERSCLPSQKARITVSVHSKEAPSQAKVAPYSLLS</sequence>
<evidence type="ECO:0000313" key="3">
    <source>
        <dbReference type="Proteomes" id="UP000585474"/>
    </source>
</evidence>
<evidence type="ECO:0000256" key="1">
    <source>
        <dbReference type="SAM" id="MobiDB-lite"/>
    </source>
</evidence>
<gene>
    <name evidence="2" type="ORF">Acr_00g0002000</name>
</gene>
<proteinExistence type="predicted"/>
<feature type="region of interest" description="Disordered" evidence="1">
    <location>
        <begin position="109"/>
        <end position="129"/>
    </location>
</feature>